<dbReference type="PATRIC" id="fig|84292.3.peg.1310"/>
<protein>
    <submittedName>
        <fullName evidence="1">Uncharacterized protein</fullName>
    </submittedName>
</protein>
<accession>A0A0M8MQB0</accession>
<keyword evidence="2" id="KW-1185">Reference proteome</keyword>
<reference evidence="1" key="1">
    <citation type="submission" date="2015-04" db="EMBL/GenBank/DDBJ databases">
        <title>Complete genome sequence of Microbacterium chocolatum SIT 101, a bacterium enantioselectively hydrolyzing mesomeric diesters.</title>
        <authorList>
            <person name="Li X."/>
            <person name="Xu Y."/>
        </authorList>
    </citation>
    <scope>NUCLEOTIDE SEQUENCE [LARGE SCALE GENOMIC DNA]</scope>
    <source>
        <strain evidence="1">SIT 101</strain>
    </source>
</reference>
<dbReference type="KEGG" id="mcw:A8L33_10315"/>
<sequence length="101" mass="10937">MESFEVTTVGDLIQAIELNQVGNRAWTSVSGELEDLAESWGWSPADLDRLQDDLTQAARETSGAYSASLPQIEHNGALVSIEVTIEPDSNVNLSFSFSPLP</sequence>
<dbReference type="OrthoDB" id="5056640at2"/>
<gene>
    <name evidence="1" type="ORF">XI38_06425</name>
</gene>
<evidence type="ECO:0000313" key="2">
    <source>
        <dbReference type="Proteomes" id="UP000037737"/>
    </source>
</evidence>
<evidence type="ECO:0000313" key="1">
    <source>
        <dbReference type="EMBL" id="KOS11471.1"/>
    </source>
</evidence>
<name>A0A0M8MQB0_9MICO</name>
<proteinExistence type="predicted"/>
<organism evidence="1 2">
    <name type="scientific">Microbacterium aurantiacum</name>
    <dbReference type="NCBI Taxonomy" id="162393"/>
    <lineage>
        <taxon>Bacteria</taxon>
        <taxon>Bacillati</taxon>
        <taxon>Actinomycetota</taxon>
        <taxon>Actinomycetes</taxon>
        <taxon>Micrococcales</taxon>
        <taxon>Microbacteriaceae</taxon>
        <taxon>Microbacterium</taxon>
    </lineage>
</organism>
<dbReference type="AlphaFoldDB" id="A0A0M8MQB0"/>
<dbReference type="EMBL" id="LAVO01000005">
    <property type="protein sequence ID" value="KOS11471.1"/>
    <property type="molecule type" value="Genomic_DNA"/>
</dbReference>
<dbReference type="Proteomes" id="UP000037737">
    <property type="component" value="Unassembled WGS sequence"/>
</dbReference>
<comment type="caution">
    <text evidence="1">The sequence shown here is derived from an EMBL/GenBank/DDBJ whole genome shotgun (WGS) entry which is preliminary data.</text>
</comment>